<feature type="compositionally biased region" description="Basic and acidic residues" evidence="1">
    <location>
        <begin position="1"/>
        <end position="20"/>
    </location>
</feature>
<proteinExistence type="predicted"/>
<dbReference type="AlphaFoldDB" id="A0A6J6FCY3"/>
<feature type="region of interest" description="Disordered" evidence="1">
    <location>
        <begin position="1"/>
        <end position="28"/>
    </location>
</feature>
<reference evidence="2" key="1">
    <citation type="submission" date="2020-05" db="EMBL/GenBank/DDBJ databases">
        <authorList>
            <person name="Chiriac C."/>
            <person name="Salcher M."/>
            <person name="Ghai R."/>
            <person name="Kavagutti S V."/>
        </authorList>
    </citation>
    <scope>NUCLEOTIDE SEQUENCE</scope>
</reference>
<organism evidence="2">
    <name type="scientific">freshwater metagenome</name>
    <dbReference type="NCBI Taxonomy" id="449393"/>
    <lineage>
        <taxon>unclassified sequences</taxon>
        <taxon>metagenomes</taxon>
        <taxon>ecological metagenomes</taxon>
    </lineage>
</organism>
<evidence type="ECO:0000313" key="2">
    <source>
        <dbReference type="EMBL" id="CAB4586741.1"/>
    </source>
</evidence>
<protein>
    <submittedName>
        <fullName evidence="2">Unannotated protein</fullName>
    </submittedName>
</protein>
<accession>A0A6J6FCY3</accession>
<dbReference type="EMBL" id="CAEZTS010000137">
    <property type="protein sequence ID" value="CAB4586741.1"/>
    <property type="molecule type" value="Genomic_DNA"/>
</dbReference>
<name>A0A6J6FCY3_9ZZZZ</name>
<gene>
    <name evidence="2" type="ORF">UFOPK1722_01402</name>
</gene>
<evidence type="ECO:0000256" key="1">
    <source>
        <dbReference type="SAM" id="MobiDB-lite"/>
    </source>
</evidence>
<sequence>MFDHRRRISDTHQDPARHGVQDGSGAGDQVAQPVWRVHTNRSQNGQIGGVERFGSLVGSADHPRPRGDVGFQFRAAHGVHPLAFHLRQRVIPRGFVASGDGLVIHVKGGTTDALHPRSQNRESLHAFHVLRRPTDQILVLHTGAFERIGRPHLTQTGRHAHHRTRASDARESHLTGGELVAFGPWDTDSEREGQHHVRTTGPDEFDRLEQLPHRQHRVGVAVHANGCIDRTRHLVDDPIGVKRMIR</sequence>